<dbReference type="Proteomes" id="UP000215914">
    <property type="component" value="Unassembled WGS sequence"/>
</dbReference>
<evidence type="ECO:0000313" key="2">
    <source>
        <dbReference type="EMBL" id="KAF5787221.1"/>
    </source>
</evidence>
<feature type="compositionally biased region" description="Basic and acidic residues" evidence="1">
    <location>
        <begin position="33"/>
        <end position="43"/>
    </location>
</feature>
<evidence type="ECO:0000256" key="1">
    <source>
        <dbReference type="SAM" id="MobiDB-lite"/>
    </source>
</evidence>
<name>A0A9K3N4N4_HELAN</name>
<comment type="caution">
    <text evidence="2">The sequence shown here is derived from an EMBL/GenBank/DDBJ whole genome shotgun (WGS) entry which is preliminary data.</text>
</comment>
<organism evidence="2 3">
    <name type="scientific">Helianthus annuus</name>
    <name type="common">Common sunflower</name>
    <dbReference type="NCBI Taxonomy" id="4232"/>
    <lineage>
        <taxon>Eukaryota</taxon>
        <taxon>Viridiplantae</taxon>
        <taxon>Streptophyta</taxon>
        <taxon>Embryophyta</taxon>
        <taxon>Tracheophyta</taxon>
        <taxon>Spermatophyta</taxon>
        <taxon>Magnoliopsida</taxon>
        <taxon>eudicotyledons</taxon>
        <taxon>Gunneridae</taxon>
        <taxon>Pentapetalae</taxon>
        <taxon>asterids</taxon>
        <taxon>campanulids</taxon>
        <taxon>Asterales</taxon>
        <taxon>Asteraceae</taxon>
        <taxon>Asteroideae</taxon>
        <taxon>Heliantheae alliance</taxon>
        <taxon>Heliantheae</taxon>
        <taxon>Helianthus</taxon>
    </lineage>
</organism>
<feature type="region of interest" description="Disordered" evidence="1">
    <location>
        <begin position="1"/>
        <end position="43"/>
    </location>
</feature>
<protein>
    <submittedName>
        <fullName evidence="2">Uncharacterized protein</fullName>
    </submittedName>
</protein>
<sequence>MPFPNSHHPCNQPPISGVDVADVSSDTRSTGDIVKREARNERV</sequence>
<reference evidence="2" key="1">
    <citation type="journal article" date="2017" name="Nature">
        <title>The sunflower genome provides insights into oil metabolism, flowering and Asterid evolution.</title>
        <authorList>
            <person name="Badouin H."/>
            <person name="Gouzy J."/>
            <person name="Grassa C.J."/>
            <person name="Murat F."/>
            <person name="Staton S.E."/>
            <person name="Cottret L."/>
            <person name="Lelandais-Briere C."/>
            <person name="Owens G.L."/>
            <person name="Carrere S."/>
            <person name="Mayjonade B."/>
            <person name="Legrand L."/>
            <person name="Gill N."/>
            <person name="Kane N.C."/>
            <person name="Bowers J.E."/>
            <person name="Hubner S."/>
            <person name="Bellec A."/>
            <person name="Berard A."/>
            <person name="Berges H."/>
            <person name="Blanchet N."/>
            <person name="Boniface M.C."/>
            <person name="Brunel D."/>
            <person name="Catrice O."/>
            <person name="Chaidir N."/>
            <person name="Claudel C."/>
            <person name="Donnadieu C."/>
            <person name="Faraut T."/>
            <person name="Fievet G."/>
            <person name="Helmstetter N."/>
            <person name="King M."/>
            <person name="Knapp S.J."/>
            <person name="Lai Z."/>
            <person name="Le Paslier M.C."/>
            <person name="Lippi Y."/>
            <person name="Lorenzon L."/>
            <person name="Mandel J.R."/>
            <person name="Marage G."/>
            <person name="Marchand G."/>
            <person name="Marquand E."/>
            <person name="Bret-Mestries E."/>
            <person name="Morien E."/>
            <person name="Nambeesan S."/>
            <person name="Nguyen T."/>
            <person name="Pegot-Espagnet P."/>
            <person name="Pouilly N."/>
            <person name="Raftis F."/>
            <person name="Sallet E."/>
            <person name="Schiex T."/>
            <person name="Thomas J."/>
            <person name="Vandecasteele C."/>
            <person name="Vares D."/>
            <person name="Vear F."/>
            <person name="Vautrin S."/>
            <person name="Crespi M."/>
            <person name="Mangin B."/>
            <person name="Burke J.M."/>
            <person name="Salse J."/>
            <person name="Munos S."/>
            <person name="Vincourt P."/>
            <person name="Rieseberg L.H."/>
            <person name="Langlade N.B."/>
        </authorList>
    </citation>
    <scope>NUCLEOTIDE SEQUENCE</scope>
    <source>
        <tissue evidence="2">Leaves</tissue>
    </source>
</reference>
<evidence type="ECO:0000313" key="3">
    <source>
        <dbReference type="Proteomes" id="UP000215914"/>
    </source>
</evidence>
<reference evidence="2" key="2">
    <citation type="submission" date="2020-06" db="EMBL/GenBank/DDBJ databases">
        <title>Helianthus annuus Genome sequencing and assembly Release 2.</title>
        <authorList>
            <person name="Gouzy J."/>
            <person name="Langlade N."/>
            <person name="Munos S."/>
        </authorList>
    </citation>
    <scope>NUCLEOTIDE SEQUENCE</scope>
    <source>
        <tissue evidence="2">Leaves</tissue>
    </source>
</reference>
<gene>
    <name evidence="2" type="ORF">HanXRQr2_Chr10g0450351</name>
</gene>
<dbReference type="EMBL" id="MNCJ02000325">
    <property type="protein sequence ID" value="KAF5787221.1"/>
    <property type="molecule type" value="Genomic_DNA"/>
</dbReference>
<dbReference type="AlphaFoldDB" id="A0A9K3N4N4"/>
<proteinExistence type="predicted"/>
<accession>A0A9K3N4N4</accession>
<dbReference type="Gramene" id="mRNA:HanXRQr2_Chr10g0450351">
    <property type="protein sequence ID" value="mRNA:HanXRQr2_Chr10g0450351"/>
    <property type="gene ID" value="HanXRQr2_Chr10g0450351"/>
</dbReference>
<keyword evidence="3" id="KW-1185">Reference proteome</keyword>